<gene>
    <name evidence="2" type="ORF">HY544_03960</name>
</gene>
<comment type="caution">
    <text evidence="2">The sequence shown here is derived from an EMBL/GenBank/DDBJ whole genome shotgun (WGS) entry which is preliminary data.</text>
</comment>
<dbReference type="Pfam" id="PF22090">
    <property type="entry name" value="Gins51_C"/>
    <property type="match status" value="1"/>
</dbReference>
<name>A0A8T3YK61_9ARCH</name>
<dbReference type="Proteomes" id="UP000732298">
    <property type="component" value="Unassembled WGS sequence"/>
</dbReference>
<evidence type="ECO:0000313" key="2">
    <source>
        <dbReference type="EMBL" id="MBI4210633.1"/>
    </source>
</evidence>
<dbReference type="Gene3D" id="1.20.58.1030">
    <property type="match status" value="1"/>
</dbReference>
<sequence>MELDYDEVRRIHRLEKNSSKLVDVGNEFYNDLHSFIVGEKKGYLDSLRDLSSTKARDFTNLKKMVEEIFALRTKKIMNRALVASRTSEGGEEGMAVQERKLYREFLGLLNEHGKLLSGIFSGDSAPDSGKDLNTLSVEILSDVPGFVGADMQEYGPFQKGRVVILPLKVAKLLSARKLAEVRS</sequence>
<protein>
    <submittedName>
        <fullName evidence="2">DNA replication complex GINS family protein</fullName>
    </submittedName>
</protein>
<dbReference type="InterPro" id="IPR054314">
    <property type="entry name" value="Gins51_C"/>
</dbReference>
<accession>A0A8T3YK61</accession>
<evidence type="ECO:0000259" key="1">
    <source>
        <dbReference type="Pfam" id="PF22090"/>
    </source>
</evidence>
<feature type="domain" description="Gins51 C-terminal" evidence="1">
    <location>
        <begin position="137"/>
        <end position="180"/>
    </location>
</feature>
<dbReference type="Gene3D" id="3.40.5.50">
    <property type="match status" value="1"/>
</dbReference>
<organism evidence="2 3">
    <name type="scientific">Candidatus Iainarchaeum sp</name>
    <dbReference type="NCBI Taxonomy" id="3101447"/>
    <lineage>
        <taxon>Archaea</taxon>
        <taxon>Candidatus Iainarchaeota</taxon>
        <taxon>Candidatus Iainarchaeia</taxon>
        <taxon>Candidatus Iainarchaeales</taxon>
        <taxon>Candidatus Iainarchaeaceae</taxon>
        <taxon>Candidatus Iainarchaeum</taxon>
    </lineage>
</organism>
<dbReference type="CDD" id="cd21695">
    <property type="entry name" value="GINS_B_archaea_Gins51"/>
    <property type="match status" value="1"/>
</dbReference>
<proteinExistence type="predicted"/>
<dbReference type="AlphaFoldDB" id="A0A8T3YK61"/>
<reference evidence="2" key="1">
    <citation type="submission" date="2020-07" db="EMBL/GenBank/DDBJ databases">
        <title>Huge and variable diversity of episymbiotic CPR bacteria and DPANN archaea in groundwater ecosystems.</title>
        <authorList>
            <person name="He C.Y."/>
            <person name="Keren R."/>
            <person name="Whittaker M."/>
            <person name="Farag I.F."/>
            <person name="Doudna J."/>
            <person name="Cate J.H.D."/>
            <person name="Banfield J.F."/>
        </authorList>
    </citation>
    <scope>NUCLEOTIDE SEQUENCE</scope>
    <source>
        <strain evidence="2">NC_groundwater_1296_Ag_S-0.2um_52_80</strain>
    </source>
</reference>
<dbReference type="CDD" id="cd11714">
    <property type="entry name" value="GINS_A_archaea"/>
    <property type="match status" value="1"/>
</dbReference>
<dbReference type="EMBL" id="JACQPB010000039">
    <property type="protein sequence ID" value="MBI4210633.1"/>
    <property type="molecule type" value="Genomic_DNA"/>
</dbReference>
<evidence type="ECO:0000313" key="3">
    <source>
        <dbReference type="Proteomes" id="UP000732298"/>
    </source>
</evidence>